<organism evidence="1 2">
    <name type="scientific">Trametes versicolor (strain FP-101664)</name>
    <name type="common">White-rot fungus</name>
    <name type="synonym">Coriolus versicolor</name>
    <dbReference type="NCBI Taxonomy" id="717944"/>
    <lineage>
        <taxon>Eukaryota</taxon>
        <taxon>Fungi</taxon>
        <taxon>Dikarya</taxon>
        <taxon>Basidiomycota</taxon>
        <taxon>Agaricomycotina</taxon>
        <taxon>Agaricomycetes</taxon>
        <taxon>Polyporales</taxon>
        <taxon>Polyporaceae</taxon>
        <taxon>Trametes</taxon>
    </lineage>
</organism>
<dbReference type="EMBL" id="JH711798">
    <property type="protein sequence ID" value="EIW51774.1"/>
    <property type="molecule type" value="Genomic_DNA"/>
</dbReference>
<name>R7S9Z7_TRAVS</name>
<evidence type="ECO:0000313" key="1">
    <source>
        <dbReference type="EMBL" id="EIW51774.1"/>
    </source>
</evidence>
<evidence type="ECO:0000313" key="2">
    <source>
        <dbReference type="Proteomes" id="UP000054317"/>
    </source>
</evidence>
<proteinExistence type="predicted"/>
<dbReference type="Proteomes" id="UP000054317">
    <property type="component" value="Unassembled WGS sequence"/>
</dbReference>
<dbReference type="RefSeq" id="XP_008045323.1">
    <property type="nucleotide sequence ID" value="XM_008047132.1"/>
</dbReference>
<keyword evidence="2" id="KW-1185">Reference proteome</keyword>
<reference evidence="2" key="1">
    <citation type="journal article" date="2012" name="Science">
        <title>The Paleozoic origin of enzymatic lignin decomposition reconstructed from 31 fungal genomes.</title>
        <authorList>
            <person name="Floudas D."/>
            <person name="Binder M."/>
            <person name="Riley R."/>
            <person name="Barry K."/>
            <person name="Blanchette R.A."/>
            <person name="Henrissat B."/>
            <person name="Martinez A.T."/>
            <person name="Otillar R."/>
            <person name="Spatafora J.W."/>
            <person name="Yadav J.S."/>
            <person name="Aerts A."/>
            <person name="Benoit I."/>
            <person name="Boyd A."/>
            <person name="Carlson A."/>
            <person name="Copeland A."/>
            <person name="Coutinho P.M."/>
            <person name="de Vries R.P."/>
            <person name="Ferreira P."/>
            <person name="Findley K."/>
            <person name="Foster B."/>
            <person name="Gaskell J."/>
            <person name="Glotzer D."/>
            <person name="Gorecki P."/>
            <person name="Heitman J."/>
            <person name="Hesse C."/>
            <person name="Hori C."/>
            <person name="Igarashi K."/>
            <person name="Jurgens J.A."/>
            <person name="Kallen N."/>
            <person name="Kersten P."/>
            <person name="Kohler A."/>
            <person name="Kuees U."/>
            <person name="Kumar T.K.A."/>
            <person name="Kuo A."/>
            <person name="LaButti K."/>
            <person name="Larrondo L.F."/>
            <person name="Lindquist E."/>
            <person name="Ling A."/>
            <person name="Lombard V."/>
            <person name="Lucas S."/>
            <person name="Lundell T."/>
            <person name="Martin R."/>
            <person name="McLaughlin D.J."/>
            <person name="Morgenstern I."/>
            <person name="Morin E."/>
            <person name="Murat C."/>
            <person name="Nagy L.G."/>
            <person name="Nolan M."/>
            <person name="Ohm R.A."/>
            <person name="Patyshakuliyeva A."/>
            <person name="Rokas A."/>
            <person name="Ruiz-Duenas F.J."/>
            <person name="Sabat G."/>
            <person name="Salamov A."/>
            <person name="Samejima M."/>
            <person name="Schmutz J."/>
            <person name="Slot J.C."/>
            <person name="St John F."/>
            <person name="Stenlid J."/>
            <person name="Sun H."/>
            <person name="Sun S."/>
            <person name="Syed K."/>
            <person name="Tsang A."/>
            <person name="Wiebenga A."/>
            <person name="Young D."/>
            <person name="Pisabarro A."/>
            <person name="Eastwood D.C."/>
            <person name="Martin F."/>
            <person name="Cullen D."/>
            <person name="Grigoriev I.V."/>
            <person name="Hibbett D.S."/>
        </authorList>
    </citation>
    <scope>NUCLEOTIDE SEQUENCE [LARGE SCALE GENOMIC DNA]</scope>
    <source>
        <strain evidence="2">FP-101664</strain>
    </source>
</reference>
<gene>
    <name evidence="1" type="ORF">TRAVEDRAFT_54199</name>
</gene>
<accession>R7S9Z7</accession>
<dbReference type="AlphaFoldDB" id="R7S9Z7"/>
<dbReference type="KEGG" id="tvs:TRAVEDRAFT_54199"/>
<sequence length="224" mass="25575">MAPSDSESDSYDPKFYTDRPIEDQLETGLVHTDECNAARAEVLADYERRLSPLPESCTGTLLETCRNWDRNLDGRDPTLHYGFFLTYDEEEEIASKLLDEGRIAEDPHAHCTILVSDYLNDRLNEILGQDPDEPDLDFRDELTVSTHKDHDVFTLYTTGAGCGTMPDDIEKAVRHFKEIAPQREPMWYFDLDTYSPSLFKFKPFKAEKVVGPGLAPFLRSADDQ</sequence>
<protein>
    <submittedName>
        <fullName evidence="1">Uncharacterized protein</fullName>
    </submittedName>
</protein>
<dbReference type="GeneID" id="19417334"/>